<protein>
    <recommendedName>
        <fullName evidence="4">DUF4280 domain-containing protein</fullName>
    </recommendedName>
</protein>
<comment type="caution">
    <text evidence="2">The sequence shown here is derived from an EMBL/GenBank/DDBJ whole genome shotgun (WGS) entry which is preliminary data.</text>
</comment>
<gene>
    <name evidence="2" type="ORF">GCM10009430_15270</name>
</gene>
<reference evidence="3" key="1">
    <citation type="journal article" date="2019" name="Int. J. Syst. Evol. Microbiol.">
        <title>The Global Catalogue of Microorganisms (GCM) 10K type strain sequencing project: providing services to taxonomists for standard genome sequencing and annotation.</title>
        <authorList>
            <consortium name="The Broad Institute Genomics Platform"/>
            <consortium name="The Broad Institute Genome Sequencing Center for Infectious Disease"/>
            <person name="Wu L."/>
            <person name="Ma J."/>
        </authorList>
    </citation>
    <scope>NUCLEOTIDE SEQUENCE [LARGE SCALE GENOMIC DNA]</scope>
    <source>
        <strain evidence="3">JCM 15974</strain>
    </source>
</reference>
<keyword evidence="1" id="KW-0472">Membrane</keyword>
<dbReference type="Proteomes" id="UP001501758">
    <property type="component" value="Unassembled WGS sequence"/>
</dbReference>
<evidence type="ECO:0000313" key="3">
    <source>
        <dbReference type="Proteomes" id="UP001501758"/>
    </source>
</evidence>
<keyword evidence="1" id="KW-1133">Transmembrane helix</keyword>
<keyword evidence="3" id="KW-1185">Reference proteome</keyword>
<dbReference type="EMBL" id="BAAAGE010000001">
    <property type="protein sequence ID" value="GAA0717854.1"/>
    <property type="molecule type" value="Genomic_DNA"/>
</dbReference>
<evidence type="ECO:0008006" key="4">
    <source>
        <dbReference type="Google" id="ProtNLM"/>
    </source>
</evidence>
<accession>A0ABP3TTT8</accession>
<feature type="transmembrane region" description="Helical" evidence="1">
    <location>
        <begin position="69"/>
        <end position="87"/>
    </location>
</feature>
<evidence type="ECO:0000313" key="2">
    <source>
        <dbReference type="EMBL" id="GAA0717854.1"/>
    </source>
</evidence>
<feature type="transmembrane region" description="Helical" evidence="1">
    <location>
        <begin position="93"/>
        <end position="111"/>
    </location>
</feature>
<feature type="transmembrane region" description="Helical" evidence="1">
    <location>
        <begin position="178"/>
        <end position="203"/>
    </location>
</feature>
<proteinExistence type="predicted"/>
<keyword evidence="1" id="KW-0812">Transmembrane</keyword>
<sequence>MSSYLPEKTFVVCTMQMSPTKGQLLADPDKRDISVLHSKKDVALLTKDDLILMNDFGCQQKWQGPVTSAGFWGGFAAGLAIAVFSVATFGVGAAIIGACAIAAAVYTYAAVKSNSKKCNPQLNAWQNPHPTVKFNQVSAVTQTSFMTCNAGGMLQPFISPSAANAAAKRVAWANRGEIALTGVISFMFGAATGYAGGAAYGALRGAGGSLISSVGSGFLAGGKEVGIGMLGAYLIYAPLSYGEKKGIRNLYKSDNGNTTYDRMIANRENTEAKDWFEFEPGSIEIPEYDLENLNISELEAPKVKAPKVNDFGYDSADDDYNPNGFRDASSKTFDRSVELFRINQNDAYIERMMNVEGTKAEKQAAIEAIAKEMSKTKSGAEAVQNMRRKGSGEIIIRNKTQNKGNRVTTAHRNNARAARSEAIWGTKNKGYTNGVAYNGIALLLPLVVTPLDEYTIVWVSQFAEQDIANGNSVSSTSH</sequence>
<organism evidence="2 3">
    <name type="scientific">Aquimarina litoralis</name>
    <dbReference type="NCBI Taxonomy" id="584605"/>
    <lineage>
        <taxon>Bacteria</taxon>
        <taxon>Pseudomonadati</taxon>
        <taxon>Bacteroidota</taxon>
        <taxon>Flavobacteriia</taxon>
        <taxon>Flavobacteriales</taxon>
        <taxon>Flavobacteriaceae</taxon>
        <taxon>Aquimarina</taxon>
    </lineage>
</organism>
<name>A0ABP3TTT8_9FLAO</name>
<dbReference type="RefSeq" id="WP_343911745.1">
    <property type="nucleotide sequence ID" value="NZ_BAAAGE010000001.1"/>
</dbReference>
<evidence type="ECO:0000256" key="1">
    <source>
        <dbReference type="SAM" id="Phobius"/>
    </source>
</evidence>